<dbReference type="RefSeq" id="WP_248564727.1">
    <property type="nucleotide sequence ID" value="NZ_AP025698.1"/>
</dbReference>
<dbReference type="InterPro" id="IPR000541">
    <property type="entry name" value="Ncs6/Tuc1/Ctu1"/>
</dbReference>
<proteinExistence type="predicted"/>
<protein>
    <submittedName>
        <fullName evidence="3">ATPase</fullName>
    </submittedName>
</protein>
<gene>
    <name evidence="3" type="ORF">MTTB_02430</name>
</gene>
<dbReference type="Proteomes" id="UP000831817">
    <property type="component" value="Chromosome"/>
</dbReference>
<evidence type="ECO:0000259" key="2">
    <source>
        <dbReference type="Pfam" id="PF01171"/>
    </source>
</evidence>
<dbReference type="EMBL" id="AP025698">
    <property type="protein sequence ID" value="BDH78864.1"/>
    <property type="molecule type" value="Genomic_DNA"/>
</dbReference>
<dbReference type="PANTHER" id="PTHR11807">
    <property type="entry name" value="ATPASES OF THE PP SUPERFAMILY-RELATED"/>
    <property type="match status" value="1"/>
</dbReference>
<sequence length="281" mass="32034">MVGEVDFNVRLEERIRELIIDYKLIEEGELVAVALSGGKDSLLVLHALAGLRDDLGFDIVAITVDEGIKDYREKGLEAARYNTKLLGVELVEKSFIGEFDFSLDEVYGIFKSPCIPCGVFRRYILNRTARSLGADKIATGHNMDDEIQSFMMSLVRGDTRKFSKFGPKLEVIHPRLIPRIKPLWNTSEKETETWAILNNIRVHLEDCPYSSLSLRSRIKKFLNRVESRRPGTKELMMKSFINTFKMEQEEVELFECEVCGEPASMRTCKACELLSVIRGSL</sequence>
<keyword evidence="1" id="KW-0808">Transferase</keyword>
<name>A0ABM7YCA6_9EURY</name>
<dbReference type="PANTHER" id="PTHR11807:SF12">
    <property type="entry name" value="CYTOPLASMIC TRNA 2-THIOLATION PROTEIN 1"/>
    <property type="match status" value="1"/>
</dbReference>
<dbReference type="InterPro" id="IPR035107">
    <property type="entry name" value="tRNA_thiolation_TtcA_Ctu1"/>
</dbReference>
<dbReference type="InterPro" id="IPR011063">
    <property type="entry name" value="TilS/TtcA_N"/>
</dbReference>
<organism evidence="3 4">
    <name type="scientific">Methanothermobacter tenebrarum</name>
    <dbReference type="NCBI Taxonomy" id="680118"/>
    <lineage>
        <taxon>Archaea</taxon>
        <taxon>Methanobacteriati</taxon>
        <taxon>Methanobacteriota</taxon>
        <taxon>Methanomada group</taxon>
        <taxon>Methanobacteria</taxon>
        <taxon>Methanobacteriales</taxon>
        <taxon>Methanobacteriaceae</taxon>
        <taxon>Methanothermobacter</taxon>
    </lineage>
</organism>
<accession>A0ABM7YCA6</accession>
<dbReference type="NCBIfam" id="TIGR00269">
    <property type="entry name" value="TIGR00269 family protein"/>
    <property type="match status" value="1"/>
</dbReference>
<dbReference type="Gene3D" id="3.40.50.620">
    <property type="entry name" value="HUPs"/>
    <property type="match status" value="1"/>
</dbReference>
<dbReference type="SUPFAM" id="SSF52402">
    <property type="entry name" value="Adenine nucleotide alpha hydrolases-like"/>
    <property type="match status" value="1"/>
</dbReference>
<evidence type="ECO:0000313" key="4">
    <source>
        <dbReference type="Proteomes" id="UP000831817"/>
    </source>
</evidence>
<dbReference type="Pfam" id="PF01171">
    <property type="entry name" value="ATP_bind_3"/>
    <property type="match status" value="1"/>
</dbReference>
<evidence type="ECO:0000313" key="3">
    <source>
        <dbReference type="EMBL" id="BDH78864.1"/>
    </source>
</evidence>
<evidence type="ECO:0000256" key="1">
    <source>
        <dbReference type="ARBA" id="ARBA00022679"/>
    </source>
</evidence>
<dbReference type="InterPro" id="IPR014729">
    <property type="entry name" value="Rossmann-like_a/b/a_fold"/>
</dbReference>
<dbReference type="PIRSF" id="PIRSF004976">
    <property type="entry name" value="ATPase_YdaO"/>
    <property type="match status" value="1"/>
</dbReference>
<feature type="domain" description="tRNA(Ile)-lysidine/2-thiocytidine synthase N-terminal" evidence="2">
    <location>
        <begin position="31"/>
        <end position="202"/>
    </location>
</feature>
<keyword evidence="4" id="KW-1185">Reference proteome</keyword>
<dbReference type="GeneID" id="71964751"/>
<reference evidence="3 4" key="1">
    <citation type="submission" date="2022-04" db="EMBL/GenBank/DDBJ databases">
        <title>Complete genome of Methanothermobacter tenebrarum strain RMAS.</title>
        <authorList>
            <person name="Nakamura K."/>
            <person name="Oshima K."/>
            <person name="Hattori M."/>
            <person name="Kamagata Y."/>
            <person name="Takamizawa K."/>
        </authorList>
    </citation>
    <scope>NUCLEOTIDE SEQUENCE [LARGE SCALE GENOMIC DNA]</scope>
    <source>
        <strain evidence="3 4">RMAS</strain>
    </source>
</reference>